<dbReference type="Proteomes" id="UP001497472">
    <property type="component" value="Unassembled WGS sequence"/>
</dbReference>
<proteinExistence type="predicted"/>
<dbReference type="AlphaFoldDB" id="A0AAV1JVS6"/>
<accession>A0AAV1JVS6</accession>
<dbReference type="EMBL" id="CAVLEF010000132">
    <property type="protein sequence ID" value="CAK1552203.1"/>
    <property type="molecule type" value="Genomic_DNA"/>
</dbReference>
<organism evidence="2 3">
    <name type="scientific">Leptosia nina</name>
    <dbReference type="NCBI Taxonomy" id="320188"/>
    <lineage>
        <taxon>Eukaryota</taxon>
        <taxon>Metazoa</taxon>
        <taxon>Ecdysozoa</taxon>
        <taxon>Arthropoda</taxon>
        <taxon>Hexapoda</taxon>
        <taxon>Insecta</taxon>
        <taxon>Pterygota</taxon>
        <taxon>Neoptera</taxon>
        <taxon>Endopterygota</taxon>
        <taxon>Lepidoptera</taxon>
        <taxon>Glossata</taxon>
        <taxon>Ditrysia</taxon>
        <taxon>Papilionoidea</taxon>
        <taxon>Pieridae</taxon>
        <taxon>Pierinae</taxon>
        <taxon>Leptosia</taxon>
    </lineage>
</organism>
<feature type="region of interest" description="Disordered" evidence="1">
    <location>
        <begin position="1"/>
        <end position="31"/>
    </location>
</feature>
<sequence>MRPASWRAIPHGVSAWHGGGGTARPSDTATLPRRASCERDERLPYYLRATLPRRSAYVDYEDTAFTKSKTIRVPHLNNTKDNICQFEGDRKPVLVYLLKTSAKTSVPQRAFEVTKAFSVVSNRISNRERSGVLGLAGCGRGVRAANEIVRSTQAAGDVCRRPMATVLAALRLLQTGCRVLLSPSVRRASFSKCGSFDLSFVFCIAASHRKINRHFGLAARREGLDVIYSVCREINIRSSGRGR</sequence>
<name>A0AAV1JVS6_9NEOP</name>
<evidence type="ECO:0000313" key="3">
    <source>
        <dbReference type="Proteomes" id="UP001497472"/>
    </source>
</evidence>
<evidence type="ECO:0000256" key="1">
    <source>
        <dbReference type="SAM" id="MobiDB-lite"/>
    </source>
</evidence>
<comment type="caution">
    <text evidence="2">The sequence shown here is derived from an EMBL/GenBank/DDBJ whole genome shotgun (WGS) entry which is preliminary data.</text>
</comment>
<keyword evidence="3" id="KW-1185">Reference proteome</keyword>
<gene>
    <name evidence="2" type="ORF">LNINA_LOCUS11265</name>
</gene>
<reference evidence="2 3" key="1">
    <citation type="submission" date="2023-11" db="EMBL/GenBank/DDBJ databases">
        <authorList>
            <person name="Okamura Y."/>
        </authorList>
    </citation>
    <scope>NUCLEOTIDE SEQUENCE [LARGE SCALE GENOMIC DNA]</scope>
</reference>
<evidence type="ECO:0000313" key="2">
    <source>
        <dbReference type="EMBL" id="CAK1552203.1"/>
    </source>
</evidence>
<protein>
    <submittedName>
        <fullName evidence="2">Uncharacterized protein</fullName>
    </submittedName>
</protein>